<sequence length="128" mass="14281">MPDVLPSFKGPLFSQHNTFSFESDSDDGEESDNQEERGSDIASSEKGKNSAGEPWCCIPKSYLKAVRRSRVVYAAKVHAELVLSVLPRRHQDNVRHKGGRKLEKPAAFKDYDPPLSSIFLDPSARACF</sequence>
<reference evidence="3" key="2">
    <citation type="submission" date="2015-01" db="EMBL/GenBank/DDBJ databases">
        <title>Evolutionary Origins and Diversification of the Mycorrhizal Mutualists.</title>
        <authorList>
            <consortium name="DOE Joint Genome Institute"/>
            <consortium name="Mycorrhizal Genomics Consortium"/>
            <person name="Kohler A."/>
            <person name="Kuo A."/>
            <person name="Nagy L.G."/>
            <person name="Floudas D."/>
            <person name="Copeland A."/>
            <person name="Barry K.W."/>
            <person name="Cichocki N."/>
            <person name="Veneault-Fourrey C."/>
            <person name="LaButti K."/>
            <person name="Lindquist E.A."/>
            <person name="Lipzen A."/>
            <person name="Lundell T."/>
            <person name="Morin E."/>
            <person name="Murat C."/>
            <person name="Riley R."/>
            <person name="Ohm R."/>
            <person name="Sun H."/>
            <person name="Tunlid A."/>
            <person name="Henrissat B."/>
            <person name="Grigoriev I.V."/>
            <person name="Hibbett D.S."/>
            <person name="Martin F."/>
        </authorList>
    </citation>
    <scope>NUCLEOTIDE SEQUENCE [LARGE SCALE GENOMIC DNA]</scope>
    <source>
        <strain evidence="3">LaAM-08-1</strain>
    </source>
</reference>
<dbReference type="HOGENOM" id="CLU_1959922_0_0_1"/>
<feature type="region of interest" description="Disordered" evidence="1">
    <location>
        <begin position="1"/>
        <end position="54"/>
    </location>
</feature>
<keyword evidence="3" id="KW-1185">Reference proteome</keyword>
<proteinExistence type="predicted"/>
<reference evidence="2 3" key="1">
    <citation type="submission" date="2014-04" db="EMBL/GenBank/DDBJ databases">
        <authorList>
            <consortium name="DOE Joint Genome Institute"/>
            <person name="Kuo A."/>
            <person name="Kohler A."/>
            <person name="Nagy L.G."/>
            <person name="Floudas D."/>
            <person name="Copeland A."/>
            <person name="Barry K.W."/>
            <person name="Cichocki N."/>
            <person name="Veneault-Fourrey C."/>
            <person name="LaButti K."/>
            <person name="Lindquist E.A."/>
            <person name="Lipzen A."/>
            <person name="Lundell T."/>
            <person name="Morin E."/>
            <person name="Murat C."/>
            <person name="Sun H."/>
            <person name="Tunlid A."/>
            <person name="Henrissat B."/>
            <person name="Grigoriev I.V."/>
            <person name="Hibbett D.S."/>
            <person name="Martin F."/>
            <person name="Nordberg H.P."/>
            <person name="Cantor M.N."/>
            <person name="Hua S.X."/>
        </authorList>
    </citation>
    <scope>NUCLEOTIDE SEQUENCE [LARGE SCALE GENOMIC DNA]</scope>
    <source>
        <strain evidence="2 3">LaAM-08-1</strain>
    </source>
</reference>
<accession>A0A0C9Y4G1</accession>
<evidence type="ECO:0000313" key="3">
    <source>
        <dbReference type="Proteomes" id="UP000054477"/>
    </source>
</evidence>
<evidence type="ECO:0000256" key="1">
    <source>
        <dbReference type="SAM" id="MobiDB-lite"/>
    </source>
</evidence>
<organism evidence="2 3">
    <name type="scientific">Laccaria amethystina LaAM-08-1</name>
    <dbReference type="NCBI Taxonomy" id="1095629"/>
    <lineage>
        <taxon>Eukaryota</taxon>
        <taxon>Fungi</taxon>
        <taxon>Dikarya</taxon>
        <taxon>Basidiomycota</taxon>
        <taxon>Agaricomycotina</taxon>
        <taxon>Agaricomycetes</taxon>
        <taxon>Agaricomycetidae</taxon>
        <taxon>Agaricales</taxon>
        <taxon>Agaricineae</taxon>
        <taxon>Hydnangiaceae</taxon>
        <taxon>Laccaria</taxon>
    </lineage>
</organism>
<feature type="compositionally biased region" description="Acidic residues" evidence="1">
    <location>
        <begin position="23"/>
        <end position="33"/>
    </location>
</feature>
<evidence type="ECO:0000313" key="2">
    <source>
        <dbReference type="EMBL" id="KIK04972.1"/>
    </source>
</evidence>
<name>A0A0C9Y4G1_9AGAR</name>
<dbReference type="AlphaFoldDB" id="A0A0C9Y4G1"/>
<feature type="compositionally biased region" description="Basic and acidic residues" evidence="1">
    <location>
        <begin position="34"/>
        <end position="48"/>
    </location>
</feature>
<protein>
    <submittedName>
        <fullName evidence="2">Uncharacterized protein</fullName>
    </submittedName>
</protein>
<dbReference type="EMBL" id="KN838564">
    <property type="protein sequence ID" value="KIK04972.1"/>
    <property type="molecule type" value="Genomic_DNA"/>
</dbReference>
<dbReference type="Proteomes" id="UP000054477">
    <property type="component" value="Unassembled WGS sequence"/>
</dbReference>
<gene>
    <name evidence="2" type="ORF">K443DRAFT_378282</name>
</gene>